<dbReference type="AlphaFoldDB" id="A0A3N3RK21"/>
<feature type="transmembrane region" description="Helical" evidence="5">
    <location>
        <begin position="197"/>
        <end position="214"/>
    </location>
</feature>
<evidence type="ECO:0000256" key="2">
    <source>
        <dbReference type="ARBA" id="ARBA00022692"/>
    </source>
</evidence>
<evidence type="ECO:0000313" key="8">
    <source>
        <dbReference type="Proteomes" id="UP000275941"/>
    </source>
</evidence>
<dbReference type="GO" id="GO:0016020">
    <property type="term" value="C:membrane"/>
    <property type="evidence" value="ECO:0007669"/>
    <property type="project" value="UniProtKB-SubCell"/>
</dbReference>
<dbReference type="Pfam" id="PF04932">
    <property type="entry name" value="Wzy_C"/>
    <property type="match status" value="1"/>
</dbReference>
<gene>
    <name evidence="7" type="ORF">EGW70_15905</name>
</gene>
<evidence type="ECO:0000256" key="1">
    <source>
        <dbReference type="ARBA" id="ARBA00004141"/>
    </source>
</evidence>
<feature type="transmembrane region" description="Helical" evidence="5">
    <location>
        <begin position="134"/>
        <end position="152"/>
    </location>
</feature>
<comment type="subcellular location">
    <subcellularLocation>
        <location evidence="1">Membrane</location>
        <topology evidence="1">Multi-pass membrane protein</topology>
    </subcellularLocation>
</comment>
<feature type="transmembrane region" description="Helical" evidence="5">
    <location>
        <begin position="172"/>
        <end position="190"/>
    </location>
</feature>
<evidence type="ECO:0000256" key="3">
    <source>
        <dbReference type="ARBA" id="ARBA00022989"/>
    </source>
</evidence>
<keyword evidence="4 5" id="KW-0472">Membrane</keyword>
<feature type="transmembrane region" description="Helical" evidence="5">
    <location>
        <begin position="244"/>
        <end position="262"/>
    </location>
</feature>
<dbReference type="OrthoDB" id="5143502at2"/>
<keyword evidence="3 5" id="KW-1133">Transmembrane helix</keyword>
<dbReference type="EMBL" id="RKOR01000085">
    <property type="protein sequence ID" value="ROY45105.1"/>
    <property type="molecule type" value="Genomic_DNA"/>
</dbReference>
<accession>A0A3N3RK21</accession>
<keyword evidence="2 5" id="KW-0812">Transmembrane</keyword>
<feature type="transmembrane region" description="Helical" evidence="5">
    <location>
        <begin position="98"/>
        <end position="122"/>
    </location>
</feature>
<reference evidence="7 8" key="1">
    <citation type="submission" date="2018-10" db="EMBL/GenBank/DDBJ databases">
        <title>Genotypes and phenotypes of Enterococci isolated from broiler chickens.</title>
        <authorList>
            <person name="Muhammad A.R."/>
            <person name="Diarra M.S."/>
        </authorList>
    </citation>
    <scope>NUCLEOTIDE SEQUENCE [LARGE SCALE GENOMIC DNA]</scope>
    <source>
        <strain evidence="7 8">P7 C A21</strain>
    </source>
</reference>
<sequence length="417" mass="47954">MRTKNKSFSPQYDLNNNKIISFLVFFIGFSMNISQVISGINIALSDIFLMLLFGYLIYKKLFYLNSFIFLYFLFIICFRLFATSLIGIWIPIPISLTSIIITIIKFLINLLYLCIFMSIFSLNATMKSLFLKGLMYGTIILGIISLVIFYLGPRSLQSIILFGELRLQGFMNDPNFFGYMQISGFCVWVFNKFKSKLLNLITIITYVYTIILSASKTSLLIFMFIIFAYLIYQFFINKRTAQQIIVFIFGIAILIGIIWFEFDKINLLFTNIIGSSPQLSRTTVLFDNFDTAVNAEGSDRAHAWNTAISIMRSTNFLGIGFVDYSNIATYMTGSNIIAHNTYLQLGVEWGVVPLLISILMISWKIVVKVIAKYWEIVFLMLTLLSYSLSISLQNSRLLWCLVAILFTKEVKTRFKNN</sequence>
<dbReference type="InterPro" id="IPR007016">
    <property type="entry name" value="O-antigen_ligase-rel_domated"/>
</dbReference>
<protein>
    <recommendedName>
        <fullName evidence="6">O-antigen ligase-related domain-containing protein</fullName>
    </recommendedName>
</protein>
<evidence type="ECO:0000259" key="6">
    <source>
        <dbReference type="Pfam" id="PF04932"/>
    </source>
</evidence>
<feature type="transmembrane region" description="Helical" evidence="5">
    <location>
        <begin position="70"/>
        <end position="92"/>
    </location>
</feature>
<feature type="transmembrane region" description="Helical" evidence="5">
    <location>
        <begin position="12"/>
        <end position="31"/>
    </location>
</feature>
<proteinExistence type="predicted"/>
<dbReference type="PANTHER" id="PTHR37422">
    <property type="entry name" value="TEICHURONIC ACID BIOSYNTHESIS PROTEIN TUAE"/>
    <property type="match status" value="1"/>
</dbReference>
<dbReference type="PANTHER" id="PTHR37422:SF13">
    <property type="entry name" value="LIPOPOLYSACCHARIDE BIOSYNTHESIS PROTEIN PA4999-RELATED"/>
    <property type="match status" value="1"/>
</dbReference>
<evidence type="ECO:0000256" key="5">
    <source>
        <dbReference type="SAM" id="Phobius"/>
    </source>
</evidence>
<evidence type="ECO:0000256" key="4">
    <source>
        <dbReference type="ARBA" id="ARBA00023136"/>
    </source>
</evidence>
<dbReference type="Proteomes" id="UP000275941">
    <property type="component" value="Unassembled WGS sequence"/>
</dbReference>
<feature type="transmembrane region" description="Helical" evidence="5">
    <location>
        <begin position="373"/>
        <end position="392"/>
    </location>
</feature>
<comment type="caution">
    <text evidence="7">The sequence shown here is derived from an EMBL/GenBank/DDBJ whole genome shotgun (WGS) entry which is preliminary data.</text>
</comment>
<feature type="transmembrane region" description="Helical" evidence="5">
    <location>
        <begin position="349"/>
        <end position="366"/>
    </location>
</feature>
<evidence type="ECO:0000313" key="7">
    <source>
        <dbReference type="EMBL" id="ROY45105.1"/>
    </source>
</evidence>
<feature type="transmembrane region" description="Helical" evidence="5">
    <location>
        <begin position="37"/>
        <end position="58"/>
    </location>
</feature>
<name>A0A3N3RK21_ENTFL</name>
<organism evidence="7 8">
    <name type="scientific">Enterococcus faecalis</name>
    <name type="common">Streptococcus faecalis</name>
    <dbReference type="NCBI Taxonomy" id="1351"/>
    <lineage>
        <taxon>Bacteria</taxon>
        <taxon>Bacillati</taxon>
        <taxon>Bacillota</taxon>
        <taxon>Bacilli</taxon>
        <taxon>Lactobacillales</taxon>
        <taxon>Enterococcaceae</taxon>
        <taxon>Enterococcus</taxon>
    </lineage>
</organism>
<feature type="transmembrane region" description="Helical" evidence="5">
    <location>
        <begin position="220"/>
        <end position="237"/>
    </location>
</feature>
<feature type="domain" description="O-antigen ligase-related" evidence="6">
    <location>
        <begin position="202"/>
        <end position="355"/>
    </location>
</feature>
<dbReference type="InterPro" id="IPR051533">
    <property type="entry name" value="WaaL-like"/>
</dbReference>